<accession>A0A8T0IS87</accession>
<dbReference type="Proteomes" id="UP000822688">
    <property type="component" value="Chromosome 2"/>
</dbReference>
<sequence>MSDAEEGGEGEEGEEKKEEPAAPKPPSEVQIKLAEQGKYVAGKLDLIFSTLLKIEGDIVKVHETIIAGDEAIKKEFNDKLSFLSNRVLTIEKERAEEKAVAEAARRAALGLPPEEIDPFEKFNKLHTDLAGLVRSNPSMLDNAVVKLEETLSSLGPGEVPPEEASEAPAEEAAEA</sequence>
<proteinExistence type="predicted"/>
<name>A0A8T0IS87_CERPU</name>
<keyword evidence="3" id="KW-1185">Reference proteome</keyword>
<feature type="compositionally biased region" description="Acidic residues" evidence="1">
    <location>
        <begin position="160"/>
        <end position="175"/>
    </location>
</feature>
<feature type="region of interest" description="Disordered" evidence="1">
    <location>
        <begin position="152"/>
        <end position="175"/>
    </location>
</feature>
<feature type="compositionally biased region" description="Acidic residues" evidence="1">
    <location>
        <begin position="1"/>
        <end position="13"/>
    </location>
</feature>
<organism evidence="2 3">
    <name type="scientific">Ceratodon purpureus</name>
    <name type="common">Fire moss</name>
    <name type="synonym">Dicranum purpureum</name>
    <dbReference type="NCBI Taxonomy" id="3225"/>
    <lineage>
        <taxon>Eukaryota</taxon>
        <taxon>Viridiplantae</taxon>
        <taxon>Streptophyta</taxon>
        <taxon>Embryophyta</taxon>
        <taxon>Bryophyta</taxon>
        <taxon>Bryophytina</taxon>
        <taxon>Bryopsida</taxon>
        <taxon>Dicranidae</taxon>
        <taxon>Pseudoditrichales</taxon>
        <taxon>Ditrichaceae</taxon>
        <taxon>Ceratodon</taxon>
    </lineage>
</organism>
<evidence type="ECO:0000313" key="3">
    <source>
        <dbReference type="Proteomes" id="UP000822688"/>
    </source>
</evidence>
<reference evidence="2" key="1">
    <citation type="submission" date="2020-06" db="EMBL/GenBank/DDBJ databases">
        <title>WGS assembly of Ceratodon purpureus strain R40.</title>
        <authorList>
            <person name="Carey S.B."/>
            <person name="Jenkins J."/>
            <person name="Shu S."/>
            <person name="Lovell J.T."/>
            <person name="Sreedasyam A."/>
            <person name="Maumus F."/>
            <person name="Tiley G.P."/>
            <person name="Fernandez-Pozo N."/>
            <person name="Barry K."/>
            <person name="Chen C."/>
            <person name="Wang M."/>
            <person name="Lipzen A."/>
            <person name="Daum C."/>
            <person name="Saski C.A."/>
            <person name="Payton A.C."/>
            <person name="Mcbreen J.C."/>
            <person name="Conrad R.E."/>
            <person name="Kollar L.M."/>
            <person name="Olsson S."/>
            <person name="Huttunen S."/>
            <person name="Landis J.B."/>
            <person name="Wickett N.J."/>
            <person name="Johnson M.G."/>
            <person name="Rensing S.A."/>
            <person name="Grimwood J."/>
            <person name="Schmutz J."/>
            <person name="Mcdaniel S.F."/>
        </authorList>
    </citation>
    <scope>NUCLEOTIDE SEQUENCE</scope>
    <source>
        <strain evidence="2">R40</strain>
    </source>
</reference>
<comment type="caution">
    <text evidence="2">The sequence shown here is derived from an EMBL/GenBank/DDBJ whole genome shotgun (WGS) entry which is preliminary data.</text>
</comment>
<gene>
    <name evidence="2" type="ORF">KC19_2G046300</name>
</gene>
<dbReference type="EMBL" id="CM026422">
    <property type="protein sequence ID" value="KAG0585879.1"/>
    <property type="molecule type" value="Genomic_DNA"/>
</dbReference>
<protein>
    <submittedName>
        <fullName evidence="2">Uncharacterized protein</fullName>
    </submittedName>
</protein>
<evidence type="ECO:0000256" key="1">
    <source>
        <dbReference type="SAM" id="MobiDB-lite"/>
    </source>
</evidence>
<feature type="region of interest" description="Disordered" evidence="1">
    <location>
        <begin position="1"/>
        <end position="29"/>
    </location>
</feature>
<evidence type="ECO:0000313" key="2">
    <source>
        <dbReference type="EMBL" id="KAG0585879.1"/>
    </source>
</evidence>
<dbReference type="AlphaFoldDB" id="A0A8T0IS87"/>